<evidence type="ECO:0000256" key="3">
    <source>
        <dbReference type="ARBA" id="ARBA00021584"/>
    </source>
</evidence>
<dbReference type="GO" id="GO:0009536">
    <property type="term" value="C:plastid"/>
    <property type="evidence" value="ECO:0007669"/>
    <property type="project" value="UniProtKB-SubCell"/>
</dbReference>
<evidence type="ECO:0000256" key="4">
    <source>
        <dbReference type="ARBA" id="ARBA00022640"/>
    </source>
</evidence>
<dbReference type="InterPro" id="IPR008470">
    <property type="entry name" value="Uncharacterised_Ycf33"/>
</dbReference>
<reference evidence="6" key="1">
    <citation type="journal article" date="2020" name="J. Phycol.">
        <title>Relative expression analysis of light-harvesting genes in the freshwater alga Lympha mucosa (Batrachospermales, Rhodophyta).</title>
        <authorList>
            <person name="Evans J.R."/>
            <person name="Vis M.L."/>
        </authorList>
    </citation>
    <scope>NUCLEOTIDE SEQUENCE</scope>
</reference>
<geneLocation type="plastid" evidence="6"/>
<proteinExistence type="inferred from homology"/>
<keyword evidence="5" id="KW-1133">Transmembrane helix</keyword>
<dbReference type="AlphaFoldDB" id="A0A6B9VQ69"/>
<feature type="transmembrane region" description="Helical" evidence="5">
    <location>
        <begin position="39"/>
        <end position="60"/>
    </location>
</feature>
<dbReference type="EMBL" id="MN509464">
    <property type="protein sequence ID" value="QHO64100.1"/>
    <property type="molecule type" value="Genomic_DNA"/>
</dbReference>
<comment type="subcellular location">
    <subcellularLocation>
        <location evidence="1">Plastid</location>
    </subcellularLocation>
</comment>
<sequence length="64" mass="7678">MILEYTNKFIRFFISVIIGFFLTTIYPIFKLLNNKKTKIIIIFLLIITVSFFYTIIKLMLGYTE</sequence>
<accession>A0A6B9VQ69</accession>
<organism evidence="6">
    <name type="scientific">Lympha mucosa</name>
    <dbReference type="NCBI Taxonomy" id="2045360"/>
    <lineage>
        <taxon>Eukaryota</taxon>
        <taxon>Rhodophyta</taxon>
        <taxon>Florideophyceae</taxon>
        <taxon>Nemaliophycidae</taxon>
        <taxon>Batrachospermales</taxon>
        <taxon>Batrachospermaceae</taxon>
        <taxon>Lympha</taxon>
    </lineage>
</organism>
<evidence type="ECO:0000313" key="6">
    <source>
        <dbReference type="EMBL" id="QHO64100.1"/>
    </source>
</evidence>
<keyword evidence="5" id="KW-0812">Transmembrane</keyword>
<dbReference type="Pfam" id="PF05421">
    <property type="entry name" value="DUF751"/>
    <property type="match status" value="1"/>
</dbReference>
<keyword evidence="5" id="KW-0472">Membrane</keyword>
<evidence type="ECO:0000256" key="2">
    <source>
        <dbReference type="ARBA" id="ARBA00010985"/>
    </source>
</evidence>
<name>A0A6B9VQ69_9FLOR</name>
<evidence type="ECO:0000256" key="5">
    <source>
        <dbReference type="SAM" id="Phobius"/>
    </source>
</evidence>
<feature type="transmembrane region" description="Helical" evidence="5">
    <location>
        <begin position="12"/>
        <end position="32"/>
    </location>
</feature>
<gene>
    <name evidence="6" type="primary">ycf33</name>
</gene>
<comment type="similarity">
    <text evidence="2">Belongs to the ycf33 family.</text>
</comment>
<protein>
    <recommendedName>
        <fullName evidence="3">Uncharacterized protein ycf33</fullName>
    </recommendedName>
</protein>
<evidence type="ECO:0000256" key="1">
    <source>
        <dbReference type="ARBA" id="ARBA00004474"/>
    </source>
</evidence>
<keyword evidence="4 6" id="KW-0934">Plastid</keyword>